<dbReference type="ExpressionAtlas" id="Q2HSK4">
    <property type="expression patterns" value="differential"/>
</dbReference>
<feature type="region of interest" description="Disordered" evidence="1">
    <location>
        <begin position="1"/>
        <end position="34"/>
    </location>
</feature>
<protein>
    <submittedName>
        <fullName evidence="2">Uncharacterized protein</fullName>
    </submittedName>
</protein>
<reference evidence="2" key="1">
    <citation type="submission" date="2004-10" db="EMBL/GenBank/DDBJ databases">
        <authorList>
            <person name="Town C.D."/>
        </authorList>
    </citation>
    <scope>NUCLEOTIDE SEQUENCE</scope>
</reference>
<evidence type="ECO:0000256" key="1">
    <source>
        <dbReference type="SAM" id="MobiDB-lite"/>
    </source>
</evidence>
<organism evidence="2">
    <name type="scientific">Medicago truncatula</name>
    <name type="common">Barrel medic</name>
    <name type="synonym">Medicago tribuloides</name>
    <dbReference type="NCBI Taxonomy" id="3880"/>
    <lineage>
        <taxon>Eukaryota</taxon>
        <taxon>Viridiplantae</taxon>
        <taxon>Streptophyta</taxon>
        <taxon>Embryophyta</taxon>
        <taxon>Tracheophyta</taxon>
        <taxon>Spermatophyta</taxon>
        <taxon>Magnoliopsida</taxon>
        <taxon>eudicotyledons</taxon>
        <taxon>Gunneridae</taxon>
        <taxon>Pentapetalae</taxon>
        <taxon>rosids</taxon>
        <taxon>fabids</taxon>
        <taxon>Fabales</taxon>
        <taxon>Fabaceae</taxon>
        <taxon>Papilionoideae</taxon>
        <taxon>50 kb inversion clade</taxon>
        <taxon>NPAAA clade</taxon>
        <taxon>Hologalegina</taxon>
        <taxon>IRL clade</taxon>
        <taxon>Trifolieae</taxon>
        <taxon>Medicago</taxon>
    </lineage>
</organism>
<proteinExistence type="predicted"/>
<dbReference type="AlphaFoldDB" id="Q2HSK4"/>
<evidence type="ECO:0000313" key="2">
    <source>
        <dbReference type="EMBL" id="ABD32479.2"/>
    </source>
</evidence>
<name>Q2HSK4_MEDTR</name>
<reference evidence="2" key="2">
    <citation type="submission" date="2007-03" db="EMBL/GenBank/DDBJ databases">
        <authorList>
            <consortium name="The International Medicago Genome Annotation Group"/>
        </authorList>
    </citation>
    <scope>NUCLEOTIDE SEQUENCE</scope>
</reference>
<accession>Q2HSK4</accession>
<sequence>MMAAKEVVDDGEREESMRERKRGNDSNNFWQDLKDGRRRWATVVGVAGEEKKKGKEN</sequence>
<gene>
    <name evidence="2" type="ORF">MtrDRAFT_AC151521g53v2</name>
</gene>
<dbReference type="EMBL" id="AC151521">
    <property type="protein sequence ID" value="ABD32479.2"/>
    <property type="molecule type" value="Genomic_DNA"/>
</dbReference>
<feature type="compositionally biased region" description="Basic and acidic residues" evidence="1">
    <location>
        <begin position="1"/>
        <end position="24"/>
    </location>
</feature>